<dbReference type="Proteomes" id="UP001501175">
    <property type="component" value="Unassembled WGS sequence"/>
</dbReference>
<name>A0ABP8MVR9_9BACT</name>
<dbReference type="InterPro" id="IPR006121">
    <property type="entry name" value="HMA_dom"/>
</dbReference>
<comment type="caution">
    <text evidence="2">The sequence shown here is derived from an EMBL/GenBank/DDBJ whole genome shotgun (WGS) entry which is preliminary data.</text>
</comment>
<protein>
    <recommendedName>
        <fullName evidence="1">HMA domain-containing protein</fullName>
    </recommendedName>
</protein>
<keyword evidence="3" id="KW-1185">Reference proteome</keyword>
<evidence type="ECO:0000313" key="3">
    <source>
        <dbReference type="Proteomes" id="UP001501175"/>
    </source>
</evidence>
<dbReference type="Gene3D" id="3.30.70.100">
    <property type="match status" value="1"/>
</dbReference>
<dbReference type="PROSITE" id="PS50846">
    <property type="entry name" value="HMA_2"/>
    <property type="match status" value="1"/>
</dbReference>
<dbReference type="EMBL" id="BAABHD010000027">
    <property type="protein sequence ID" value="GAA4455614.1"/>
    <property type="molecule type" value="Genomic_DNA"/>
</dbReference>
<proteinExistence type="predicted"/>
<dbReference type="InterPro" id="IPR036163">
    <property type="entry name" value="HMA_dom_sf"/>
</dbReference>
<evidence type="ECO:0000259" key="1">
    <source>
        <dbReference type="PROSITE" id="PS50846"/>
    </source>
</evidence>
<gene>
    <name evidence="2" type="ORF">GCM10023189_23620</name>
</gene>
<dbReference type="RefSeq" id="WP_345243712.1">
    <property type="nucleotide sequence ID" value="NZ_BAABHD010000027.1"/>
</dbReference>
<organism evidence="2 3">
    <name type="scientific">Nibrella saemangeumensis</name>
    <dbReference type="NCBI Taxonomy" id="1084526"/>
    <lineage>
        <taxon>Bacteria</taxon>
        <taxon>Pseudomonadati</taxon>
        <taxon>Bacteroidota</taxon>
        <taxon>Cytophagia</taxon>
        <taxon>Cytophagales</taxon>
        <taxon>Spirosomataceae</taxon>
        <taxon>Nibrella</taxon>
    </lineage>
</organism>
<feature type="domain" description="HMA" evidence="1">
    <location>
        <begin position="1"/>
        <end position="67"/>
    </location>
</feature>
<accession>A0ABP8MVR9</accession>
<dbReference type="SUPFAM" id="SSF55008">
    <property type="entry name" value="HMA, heavy metal-associated domain"/>
    <property type="match status" value="1"/>
</dbReference>
<reference evidence="3" key="1">
    <citation type="journal article" date="2019" name="Int. J. Syst. Evol. Microbiol.">
        <title>The Global Catalogue of Microorganisms (GCM) 10K type strain sequencing project: providing services to taxonomists for standard genome sequencing and annotation.</title>
        <authorList>
            <consortium name="The Broad Institute Genomics Platform"/>
            <consortium name="The Broad Institute Genome Sequencing Center for Infectious Disease"/>
            <person name="Wu L."/>
            <person name="Ma J."/>
        </authorList>
    </citation>
    <scope>NUCLEOTIDE SEQUENCE [LARGE SCALE GENOMIC DNA]</scope>
    <source>
        <strain evidence="3">JCM 17927</strain>
    </source>
</reference>
<dbReference type="CDD" id="cd00371">
    <property type="entry name" value="HMA"/>
    <property type="match status" value="1"/>
</dbReference>
<sequence>MEILKFKTNIKCGGCVAAVTPFLDKDEQISKWQVDTESPDKLLSISGKDIDPQQIINLVEQAGYKAELVRVMGIGGGDL</sequence>
<evidence type="ECO:0000313" key="2">
    <source>
        <dbReference type="EMBL" id="GAA4455614.1"/>
    </source>
</evidence>